<evidence type="ECO:0000256" key="1">
    <source>
        <dbReference type="SAM" id="MobiDB-lite"/>
    </source>
</evidence>
<dbReference type="EMBL" id="CATQJA010001240">
    <property type="protein sequence ID" value="CAJ0566434.1"/>
    <property type="molecule type" value="Genomic_DNA"/>
</dbReference>
<evidence type="ECO:0000313" key="4">
    <source>
        <dbReference type="Proteomes" id="UP001177023"/>
    </source>
</evidence>
<accession>A0AA36CCE9</accession>
<dbReference type="Proteomes" id="UP001177023">
    <property type="component" value="Unassembled WGS sequence"/>
</dbReference>
<feature type="non-terminal residue" evidence="3">
    <location>
        <position position="290"/>
    </location>
</feature>
<gene>
    <name evidence="3" type="ORF">MSPICULIGERA_LOCUS5038</name>
</gene>
<protein>
    <submittedName>
        <fullName evidence="3">Uncharacterized protein</fullName>
    </submittedName>
</protein>
<keyword evidence="4" id="KW-1185">Reference proteome</keyword>
<evidence type="ECO:0000256" key="2">
    <source>
        <dbReference type="SAM" id="SignalP"/>
    </source>
</evidence>
<dbReference type="AlphaFoldDB" id="A0AA36CCE9"/>
<keyword evidence="2" id="KW-0732">Signal</keyword>
<name>A0AA36CCE9_9BILA</name>
<feature type="chain" id="PRO_5041294674" evidence="2">
    <location>
        <begin position="20"/>
        <end position="290"/>
    </location>
</feature>
<comment type="caution">
    <text evidence="3">The sequence shown here is derived from an EMBL/GenBank/DDBJ whole genome shotgun (WGS) entry which is preliminary data.</text>
</comment>
<sequence length="290" mass="33333">MWSAIFLTLFLWPHLSIDALQSPWRQRSPDDWNGIPFELFVDDDDPEASAIGMEWNMPELGFDGITDPFAKNAANPVYEFDYGDFGDQPPAEQARKSPTPERRPPSPDELVEVKPSGTRRRHRKALSEFVTRSDSPSTDPDHKKKNDAALRENLKLRQYTGVLNSWSTDLDGFHKFAIEKGRTQLMPFLANNLVDRQLLDKLRKQLERHPEVMDFNEFQDTALYRRLRKQGHDPAAMKMIFDSVPQHVREEGTANFKILNTVLSGPVPARRAGRQKAIRKAVQRITSRKV</sequence>
<reference evidence="3" key="1">
    <citation type="submission" date="2023-06" db="EMBL/GenBank/DDBJ databases">
        <authorList>
            <person name="Delattre M."/>
        </authorList>
    </citation>
    <scope>NUCLEOTIDE SEQUENCE</scope>
    <source>
        <strain evidence="3">AF72</strain>
    </source>
</reference>
<feature type="region of interest" description="Disordered" evidence="1">
    <location>
        <begin position="80"/>
        <end position="146"/>
    </location>
</feature>
<feature type="compositionally biased region" description="Basic and acidic residues" evidence="1">
    <location>
        <begin position="93"/>
        <end position="106"/>
    </location>
</feature>
<evidence type="ECO:0000313" key="3">
    <source>
        <dbReference type="EMBL" id="CAJ0566434.1"/>
    </source>
</evidence>
<proteinExistence type="predicted"/>
<feature type="signal peptide" evidence="2">
    <location>
        <begin position="1"/>
        <end position="19"/>
    </location>
</feature>
<organism evidence="3 4">
    <name type="scientific">Mesorhabditis spiculigera</name>
    <dbReference type="NCBI Taxonomy" id="96644"/>
    <lineage>
        <taxon>Eukaryota</taxon>
        <taxon>Metazoa</taxon>
        <taxon>Ecdysozoa</taxon>
        <taxon>Nematoda</taxon>
        <taxon>Chromadorea</taxon>
        <taxon>Rhabditida</taxon>
        <taxon>Rhabditina</taxon>
        <taxon>Rhabditomorpha</taxon>
        <taxon>Rhabditoidea</taxon>
        <taxon>Rhabditidae</taxon>
        <taxon>Mesorhabditinae</taxon>
        <taxon>Mesorhabditis</taxon>
    </lineage>
</organism>